<protein>
    <submittedName>
        <fullName evidence="2">Uncharacterized protein</fullName>
    </submittedName>
</protein>
<dbReference type="RefSeq" id="WP_014783363.1">
    <property type="nucleotide sequence ID" value="NC_018013.1"/>
</dbReference>
<dbReference type="AlphaFoldDB" id="I3YYP6"/>
<dbReference type="KEGG" id="asl:Aeqsu_2661"/>
<proteinExistence type="predicted"/>
<dbReference type="Proteomes" id="UP000006049">
    <property type="component" value="Chromosome"/>
</dbReference>
<reference evidence="2 3" key="1">
    <citation type="submission" date="2012-06" db="EMBL/GenBank/DDBJ databases">
        <title>The complete genome of Aequorivita sublithincola DSM 14238.</title>
        <authorList>
            <consortium name="US DOE Joint Genome Institute (JGI-PGF)"/>
            <person name="Lucas S."/>
            <person name="Copeland A."/>
            <person name="Lapidus A."/>
            <person name="Goodwin L."/>
            <person name="Pitluck S."/>
            <person name="Peters L."/>
            <person name="Munk A.C.C."/>
            <person name="Kyrpides N."/>
            <person name="Mavromatis K."/>
            <person name="Pagani I."/>
            <person name="Ivanova N."/>
            <person name="Ovchinnikova G."/>
            <person name="Zeytun A."/>
            <person name="Detter J.C."/>
            <person name="Han C."/>
            <person name="Land M."/>
            <person name="Hauser L."/>
            <person name="Markowitz V."/>
            <person name="Cheng J.-F."/>
            <person name="Hugenholtz P."/>
            <person name="Woyke T."/>
            <person name="Wu D."/>
            <person name="Tindall B."/>
            <person name="Faehnrich R."/>
            <person name="Brambilla E."/>
            <person name="Klenk H.-P."/>
            <person name="Eisen J.A."/>
        </authorList>
    </citation>
    <scope>NUCLEOTIDE SEQUENCE [LARGE SCALE GENOMIC DNA]</scope>
    <source>
        <strain evidence="3">DSM 14238 / LMG 21431 / ACAM 643 / 9-3</strain>
    </source>
</reference>
<dbReference type="EMBL" id="CP003280">
    <property type="protein sequence ID" value="AFL82114.1"/>
    <property type="molecule type" value="Genomic_DNA"/>
</dbReference>
<evidence type="ECO:0000313" key="3">
    <source>
        <dbReference type="Proteomes" id="UP000006049"/>
    </source>
</evidence>
<organism evidence="2 3">
    <name type="scientific">Aequorivita sublithincola (strain DSM 14238 / LMG 21431 / ACAM 643 / 9-3)</name>
    <dbReference type="NCBI Taxonomy" id="746697"/>
    <lineage>
        <taxon>Bacteria</taxon>
        <taxon>Pseudomonadati</taxon>
        <taxon>Bacteroidota</taxon>
        <taxon>Flavobacteriia</taxon>
        <taxon>Flavobacteriales</taxon>
        <taxon>Flavobacteriaceae</taxon>
        <taxon>Aequorivita</taxon>
    </lineage>
</organism>
<gene>
    <name evidence="2" type="ordered locus">Aeqsu_2661</name>
</gene>
<dbReference type="HOGENOM" id="CLU_2079728_0_0_10"/>
<name>I3YYP6_AEQSU</name>
<feature type="signal peptide" evidence="1">
    <location>
        <begin position="1"/>
        <end position="20"/>
    </location>
</feature>
<keyword evidence="3" id="KW-1185">Reference proteome</keyword>
<evidence type="ECO:0000256" key="1">
    <source>
        <dbReference type="SAM" id="SignalP"/>
    </source>
</evidence>
<dbReference type="OrthoDB" id="8198236at2"/>
<accession>I3YYP6</accession>
<feature type="chain" id="PRO_5003684376" evidence="1">
    <location>
        <begin position="21"/>
        <end position="117"/>
    </location>
</feature>
<evidence type="ECO:0000313" key="2">
    <source>
        <dbReference type="EMBL" id="AFL82114.1"/>
    </source>
</evidence>
<sequence>MKNIVYVFVLVLACNSTLFAQQVEATIGKVILLRLSDVGDKYGPSGDKIDAEVIMKIDSKPDNAFGFQLRKDSNELTHTAMFEMLQYAYANNVNVRIEYTRLAGKKNFILFRVILQR</sequence>
<keyword evidence="1" id="KW-0732">Signal</keyword>
<dbReference type="eggNOG" id="ENOG502ZM6I">
    <property type="taxonomic scope" value="Bacteria"/>
</dbReference>